<gene>
    <name evidence="4" type="ORF">GCM10008088_15190</name>
</gene>
<accession>A0ABQ3BQJ8</accession>
<dbReference type="SUPFAM" id="SSF52283">
    <property type="entry name" value="Formate/glycerate dehydrogenase catalytic domain-like"/>
    <property type="match status" value="1"/>
</dbReference>
<name>A0ABQ3BQJ8_9FLAO</name>
<evidence type="ECO:0000259" key="3">
    <source>
        <dbReference type="Pfam" id="PF02826"/>
    </source>
</evidence>
<organism evidence="4 5">
    <name type="scientific">Mesonia mobilis</name>
    <dbReference type="NCBI Taxonomy" id="369791"/>
    <lineage>
        <taxon>Bacteria</taxon>
        <taxon>Pseudomonadati</taxon>
        <taxon>Bacteroidota</taxon>
        <taxon>Flavobacteriia</taxon>
        <taxon>Flavobacteriales</taxon>
        <taxon>Flavobacteriaceae</taxon>
        <taxon>Mesonia</taxon>
    </lineage>
</organism>
<dbReference type="InterPro" id="IPR036291">
    <property type="entry name" value="NAD(P)-bd_dom_sf"/>
</dbReference>
<dbReference type="CDD" id="cd12164">
    <property type="entry name" value="GDH_like_2"/>
    <property type="match status" value="1"/>
</dbReference>
<comment type="caution">
    <text evidence="4">The sequence shown here is derived from an EMBL/GenBank/DDBJ whole genome shotgun (WGS) entry which is preliminary data.</text>
</comment>
<dbReference type="GeneID" id="94369183"/>
<sequence>MNKIVLICPERNDVSKWVESFKKENNNIEVEIYPNDTDREQTEFVATWNPPADAFEKFPNLKVIASMAAGVKHITSKKIPNNVKVTRVKDDYLNYDLSYFVLNALLNYLRDMPLYFQHQEEKIWDRQAYQRPEDVTVGILGFGNIGQAIGKLLLKNDFKVLGWSRSKKDVEGIETFKEDELNTFLSKSNVLVCMLPHTPETEDILNQELFQELPKGTYLINVGRGAHLQEEDFLEALANGQLSGAALDVFKTEPLPKEHVFWNHDKITITPHTASITNPATIVPKMVENFQRMQNNEPLKDEVDLEKGY</sequence>
<dbReference type="SUPFAM" id="SSF51735">
    <property type="entry name" value="NAD(P)-binding Rossmann-fold domains"/>
    <property type="match status" value="1"/>
</dbReference>
<proteinExistence type="predicted"/>
<dbReference type="PANTHER" id="PTHR43333:SF1">
    <property type="entry name" value="D-ISOMER SPECIFIC 2-HYDROXYACID DEHYDROGENASE NAD-BINDING DOMAIN-CONTAINING PROTEIN"/>
    <property type="match status" value="1"/>
</dbReference>
<dbReference type="InterPro" id="IPR006140">
    <property type="entry name" value="D-isomer_DH_NAD-bd"/>
</dbReference>
<reference evidence="5" key="1">
    <citation type="journal article" date="2019" name="Int. J. Syst. Evol. Microbiol.">
        <title>The Global Catalogue of Microorganisms (GCM) 10K type strain sequencing project: providing services to taxonomists for standard genome sequencing and annotation.</title>
        <authorList>
            <consortium name="The Broad Institute Genomics Platform"/>
            <consortium name="The Broad Institute Genome Sequencing Center for Infectious Disease"/>
            <person name="Wu L."/>
            <person name="Ma J."/>
        </authorList>
    </citation>
    <scope>NUCLEOTIDE SEQUENCE [LARGE SCALE GENOMIC DNA]</scope>
    <source>
        <strain evidence="5">KCTC 12708</strain>
    </source>
</reference>
<dbReference type="Pfam" id="PF02826">
    <property type="entry name" value="2-Hacid_dh_C"/>
    <property type="match status" value="1"/>
</dbReference>
<dbReference type="RefSeq" id="WP_051191255.1">
    <property type="nucleotide sequence ID" value="NZ_BMWY01000003.1"/>
</dbReference>
<keyword evidence="5" id="KW-1185">Reference proteome</keyword>
<evidence type="ECO:0000313" key="4">
    <source>
        <dbReference type="EMBL" id="GGZ54397.1"/>
    </source>
</evidence>
<protein>
    <submittedName>
        <fullName evidence="4">Glyoxylate/hydroxypyruvate reductase A</fullName>
    </submittedName>
</protein>
<evidence type="ECO:0000256" key="1">
    <source>
        <dbReference type="ARBA" id="ARBA00023002"/>
    </source>
</evidence>
<keyword evidence="2" id="KW-0520">NAD</keyword>
<feature type="domain" description="D-isomer specific 2-hydroxyacid dehydrogenase NAD-binding" evidence="3">
    <location>
        <begin position="104"/>
        <end position="274"/>
    </location>
</feature>
<dbReference type="EMBL" id="BMWY01000003">
    <property type="protein sequence ID" value="GGZ54397.1"/>
    <property type="molecule type" value="Genomic_DNA"/>
</dbReference>
<evidence type="ECO:0000256" key="2">
    <source>
        <dbReference type="ARBA" id="ARBA00023027"/>
    </source>
</evidence>
<dbReference type="Gene3D" id="3.40.50.720">
    <property type="entry name" value="NAD(P)-binding Rossmann-like Domain"/>
    <property type="match status" value="2"/>
</dbReference>
<dbReference type="Proteomes" id="UP000615593">
    <property type="component" value="Unassembled WGS sequence"/>
</dbReference>
<evidence type="ECO:0000313" key="5">
    <source>
        <dbReference type="Proteomes" id="UP000615593"/>
    </source>
</evidence>
<keyword evidence="1" id="KW-0560">Oxidoreductase</keyword>
<dbReference type="PANTHER" id="PTHR43333">
    <property type="entry name" value="2-HACID_DH_C DOMAIN-CONTAINING PROTEIN"/>
    <property type="match status" value="1"/>
</dbReference>